<dbReference type="Proteomes" id="UP000256977">
    <property type="component" value="Unassembled WGS sequence"/>
</dbReference>
<dbReference type="PANTHER" id="PTHR43280">
    <property type="entry name" value="ARAC-FAMILY TRANSCRIPTIONAL REGULATOR"/>
    <property type="match status" value="1"/>
</dbReference>
<evidence type="ECO:0000256" key="1">
    <source>
        <dbReference type="ARBA" id="ARBA00023015"/>
    </source>
</evidence>
<evidence type="ECO:0000256" key="3">
    <source>
        <dbReference type="ARBA" id="ARBA00023163"/>
    </source>
</evidence>
<dbReference type="InterPro" id="IPR037923">
    <property type="entry name" value="HTH-like"/>
</dbReference>
<dbReference type="PROSITE" id="PS00041">
    <property type="entry name" value="HTH_ARAC_FAMILY_1"/>
    <property type="match status" value="1"/>
</dbReference>
<dbReference type="RefSeq" id="WP_116059925.1">
    <property type="nucleotide sequence ID" value="NZ_QRDZ01000004.1"/>
</dbReference>
<dbReference type="Pfam" id="PF02311">
    <property type="entry name" value="AraC_binding"/>
    <property type="match status" value="1"/>
</dbReference>
<name>A0A3D9KHZ6_9BACL</name>
<comment type="caution">
    <text evidence="5">The sequence shown here is derived from an EMBL/GenBank/DDBJ whole genome shotgun (WGS) entry which is preliminary data.</text>
</comment>
<dbReference type="InterPro" id="IPR003313">
    <property type="entry name" value="AraC-bd"/>
</dbReference>
<dbReference type="GO" id="GO:0003700">
    <property type="term" value="F:DNA-binding transcription factor activity"/>
    <property type="evidence" value="ECO:0007669"/>
    <property type="project" value="InterPro"/>
</dbReference>
<sequence length="311" mass="35674">MNEILPLFRSAVYGIDPSFPFHIERNVHDRYTQLQLHAHEFVELVYVVGGTAKHRIRSAVFGEQRYEISAGDILIVNQGEEHTYELAHDERLEIVNLLFAPEFVDDSYLHAPGQSQLLDFFYVQPYLKEPARFASNLKLGFRGAGEIEQIIGKIENEFGARRLGYQALIRLSFNELIVRLSRFYSESVGTGRNRDVHSSANEYIRRVVGYVERRYQTDIEISHLAKLACCSERQLTRSFRQATGESVVRFVHALRIEKAKALLVRYGDTVAEIGAVVGFRDAAYFIKVFKRLTGMTPKEYRMESQLAQSGE</sequence>
<dbReference type="SUPFAM" id="SSF46689">
    <property type="entry name" value="Homeodomain-like"/>
    <property type="match status" value="2"/>
</dbReference>
<accession>A0A3D9KHZ6</accession>
<dbReference type="PROSITE" id="PS01124">
    <property type="entry name" value="HTH_ARAC_FAMILY_2"/>
    <property type="match status" value="1"/>
</dbReference>
<dbReference type="SMART" id="SM00342">
    <property type="entry name" value="HTH_ARAC"/>
    <property type="match status" value="1"/>
</dbReference>
<organism evidence="5 6">
    <name type="scientific">Cohnella phaseoli</name>
    <dbReference type="NCBI Taxonomy" id="456490"/>
    <lineage>
        <taxon>Bacteria</taxon>
        <taxon>Bacillati</taxon>
        <taxon>Bacillota</taxon>
        <taxon>Bacilli</taxon>
        <taxon>Bacillales</taxon>
        <taxon>Paenibacillaceae</taxon>
        <taxon>Cohnella</taxon>
    </lineage>
</organism>
<dbReference type="PANTHER" id="PTHR43280:SF28">
    <property type="entry name" value="HTH-TYPE TRANSCRIPTIONAL ACTIVATOR RHAS"/>
    <property type="match status" value="1"/>
</dbReference>
<dbReference type="Gene3D" id="2.60.120.10">
    <property type="entry name" value="Jelly Rolls"/>
    <property type="match status" value="1"/>
</dbReference>
<dbReference type="InterPro" id="IPR018062">
    <property type="entry name" value="HTH_AraC-typ_CS"/>
</dbReference>
<gene>
    <name evidence="5" type="ORF">DFP98_104209</name>
</gene>
<keyword evidence="3" id="KW-0804">Transcription</keyword>
<dbReference type="InterPro" id="IPR020449">
    <property type="entry name" value="Tscrpt_reg_AraC-type_HTH"/>
</dbReference>
<evidence type="ECO:0000259" key="4">
    <source>
        <dbReference type="PROSITE" id="PS01124"/>
    </source>
</evidence>
<proteinExistence type="predicted"/>
<dbReference type="EMBL" id="QRDZ01000004">
    <property type="protein sequence ID" value="RED85504.1"/>
    <property type="molecule type" value="Genomic_DNA"/>
</dbReference>
<dbReference type="InterPro" id="IPR009057">
    <property type="entry name" value="Homeodomain-like_sf"/>
</dbReference>
<evidence type="ECO:0000313" key="5">
    <source>
        <dbReference type="EMBL" id="RED85504.1"/>
    </source>
</evidence>
<feature type="domain" description="HTH araC/xylS-type" evidence="4">
    <location>
        <begin position="205"/>
        <end position="303"/>
    </location>
</feature>
<dbReference type="InterPro" id="IPR014710">
    <property type="entry name" value="RmlC-like_jellyroll"/>
</dbReference>
<dbReference type="AlphaFoldDB" id="A0A3D9KHZ6"/>
<dbReference type="InterPro" id="IPR018060">
    <property type="entry name" value="HTH_AraC"/>
</dbReference>
<keyword evidence="2" id="KW-0238">DNA-binding</keyword>
<dbReference type="Pfam" id="PF12833">
    <property type="entry name" value="HTH_18"/>
    <property type="match status" value="1"/>
</dbReference>
<dbReference type="GO" id="GO:0043565">
    <property type="term" value="F:sequence-specific DNA binding"/>
    <property type="evidence" value="ECO:0007669"/>
    <property type="project" value="InterPro"/>
</dbReference>
<keyword evidence="6" id="KW-1185">Reference proteome</keyword>
<dbReference type="Gene3D" id="1.10.10.60">
    <property type="entry name" value="Homeodomain-like"/>
    <property type="match status" value="1"/>
</dbReference>
<dbReference type="PRINTS" id="PR00032">
    <property type="entry name" value="HTHARAC"/>
</dbReference>
<evidence type="ECO:0000313" key="6">
    <source>
        <dbReference type="Proteomes" id="UP000256977"/>
    </source>
</evidence>
<reference evidence="5 6" key="1">
    <citation type="submission" date="2018-07" db="EMBL/GenBank/DDBJ databases">
        <title>Genomic Encyclopedia of Type Strains, Phase III (KMG-III): the genomes of soil and plant-associated and newly described type strains.</title>
        <authorList>
            <person name="Whitman W."/>
        </authorList>
    </citation>
    <scope>NUCLEOTIDE SEQUENCE [LARGE SCALE GENOMIC DNA]</scope>
    <source>
        <strain evidence="5 6">CECT 7287</strain>
    </source>
</reference>
<evidence type="ECO:0000256" key="2">
    <source>
        <dbReference type="ARBA" id="ARBA00023125"/>
    </source>
</evidence>
<dbReference type="OrthoDB" id="9803764at2"/>
<keyword evidence="1" id="KW-0805">Transcription regulation</keyword>
<dbReference type="SUPFAM" id="SSF51215">
    <property type="entry name" value="Regulatory protein AraC"/>
    <property type="match status" value="1"/>
</dbReference>
<protein>
    <submittedName>
        <fullName evidence="5">AraC-like protein</fullName>
    </submittedName>
</protein>